<protein>
    <submittedName>
        <fullName evidence="3">Short-subunit dehydrogenase</fullName>
    </submittedName>
</protein>
<comment type="caution">
    <text evidence="3">The sequence shown here is derived from an EMBL/GenBank/DDBJ whole genome shotgun (WGS) entry which is preliminary data.</text>
</comment>
<dbReference type="InterPro" id="IPR020904">
    <property type="entry name" value="Sc_DH/Rdtase_CS"/>
</dbReference>
<dbReference type="InterPro" id="IPR002347">
    <property type="entry name" value="SDR_fam"/>
</dbReference>
<dbReference type="Pfam" id="PF00106">
    <property type="entry name" value="adh_short"/>
    <property type="match status" value="1"/>
</dbReference>
<name>A0ABX0TSW3_9SPHN</name>
<gene>
    <name evidence="3" type="ORF">FHS31_001078</name>
</gene>
<dbReference type="PRINTS" id="PR00081">
    <property type="entry name" value="GDHRDH"/>
</dbReference>
<evidence type="ECO:0000256" key="1">
    <source>
        <dbReference type="ARBA" id="ARBA00006484"/>
    </source>
</evidence>
<comment type="similarity">
    <text evidence="1">Belongs to the short-chain dehydrogenases/reductases (SDR) family.</text>
</comment>
<dbReference type="InterPro" id="IPR036291">
    <property type="entry name" value="NAD(P)-bd_dom_sf"/>
</dbReference>
<dbReference type="CDD" id="cd05233">
    <property type="entry name" value="SDR_c"/>
    <property type="match status" value="1"/>
</dbReference>
<dbReference type="EMBL" id="JAAOZC010000002">
    <property type="protein sequence ID" value="NIJ07482.1"/>
    <property type="molecule type" value="Genomic_DNA"/>
</dbReference>
<organism evidence="3 4">
    <name type="scientific">Sphingomonas vulcanisoli</name>
    <dbReference type="NCBI Taxonomy" id="1658060"/>
    <lineage>
        <taxon>Bacteria</taxon>
        <taxon>Pseudomonadati</taxon>
        <taxon>Pseudomonadota</taxon>
        <taxon>Alphaproteobacteria</taxon>
        <taxon>Sphingomonadales</taxon>
        <taxon>Sphingomonadaceae</taxon>
        <taxon>Sphingomonas</taxon>
    </lineage>
</organism>
<proteinExistence type="inferred from homology"/>
<dbReference type="RefSeq" id="WP_167072341.1">
    <property type="nucleotide sequence ID" value="NZ_JAAOZC010000002.1"/>
</dbReference>
<dbReference type="PROSITE" id="PS00061">
    <property type="entry name" value="ADH_SHORT"/>
    <property type="match status" value="1"/>
</dbReference>
<reference evidence="3 4" key="1">
    <citation type="submission" date="2020-03" db="EMBL/GenBank/DDBJ databases">
        <title>Genomic Encyclopedia of Type Strains, Phase III (KMG-III): the genomes of soil and plant-associated and newly described type strains.</title>
        <authorList>
            <person name="Whitman W."/>
        </authorList>
    </citation>
    <scope>NUCLEOTIDE SEQUENCE [LARGE SCALE GENOMIC DNA]</scope>
    <source>
        <strain evidence="3 4">CECT 8804</strain>
    </source>
</reference>
<evidence type="ECO:0000313" key="3">
    <source>
        <dbReference type="EMBL" id="NIJ07482.1"/>
    </source>
</evidence>
<keyword evidence="4" id="KW-1185">Reference proteome</keyword>
<dbReference type="PANTHER" id="PTHR44196:SF2">
    <property type="entry name" value="SHORT-CHAIN DEHYDROGENASE-RELATED"/>
    <property type="match status" value="1"/>
</dbReference>
<accession>A0ABX0TSW3</accession>
<evidence type="ECO:0000313" key="4">
    <source>
        <dbReference type="Proteomes" id="UP000727456"/>
    </source>
</evidence>
<dbReference type="PANTHER" id="PTHR44196">
    <property type="entry name" value="DEHYDROGENASE/REDUCTASE SDR FAMILY MEMBER 7B"/>
    <property type="match status" value="1"/>
</dbReference>
<dbReference type="SUPFAM" id="SSF51735">
    <property type="entry name" value="NAD(P)-binding Rossmann-fold domains"/>
    <property type="match status" value="1"/>
</dbReference>
<evidence type="ECO:0000256" key="2">
    <source>
        <dbReference type="ARBA" id="ARBA00023002"/>
    </source>
</evidence>
<sequence length="268" mass="28466">MGNGKFAIVTGASTGIGFELAHIAAKEGYDLIVVADEPLINNAAEDLKAHGTNVISIEADLATIEGNDKLLEAAQGRPIDILLANAGRGLGKAFIDQDVADWRRVIDTNVLGTTYLLQKVAQQMVARNAGKILITGSIAGLMPGSYQAVYNATKAYLDSFSYALREELRDTDITVTVLMPGPTETEFFKRADMMDTKVGVSEKEDPAATARHGWDALQSGAAHVVSGFKNKLQAAISHVTPDSVLAKMHTGMAEPGSAAKVPESKRVD</sequence>
<dbReference type="Proteomes" id="UP000727456">
    <property type="component" value="Unassembled WGS sequence"/>
</dbReference>
<dbReference type="PIRSF" id="PIRSF000126">
    <property type="entry name" value="11-beta-HSD1"/>
    <property type="match status" value="1"/>
</dbReference>
<keyword evidence="2" id="KW-0560">Oxidoreductase</keyword>
<dbReference type="Gene3D" id="3.40.50.720">
    <property type="entry name" value="NAD(P)-binding Rossmann-like Domain"/>
    <property type="match status" value="1"/>
</dbReference>